<dbReference type="Gene3D" id="1.10.10.10">
    <property type="entry name" value="Winged helix-like DNA-binding domain superfamily/Winged helix DNA-binding domain"/>
    <property type="match status" value="1"/>
</dbReference>
<dbReference type="InterPro" id="IPR005119">
    <property type="entry name" value="LysR_subst-bd"/>
</dbReference>
<dbReference type="Pfam" id="PF03466">
    <property type="entry name" value="LysR_substrate"/>
    <property type="match status" value="1"/>
</dbReference>
<accession>A0A7X4HHN8</accession>
<name>A0A7X4HHN8_9BURK</name>
<feature type="domain" description="HTH lysR-type" evidence="5">
    <location>
        <begin position="5"/>
        <end position="62"/>
    </location>
</feature>
<reference evidence="6 7" key="1">
    <citation type="submission" date="2019-12" db="EMBL/GenBank/DDBJ databases">
        <title>Novel species isolated from a subtropical stream in China.</title>
        <authorList>
            <person name="Lu H."/>
        </authorList>
    </citation>
    <scope>NUCLEOTIDE SEQUENCE [LARGE SCALE GENOMIC DNA]</scope>
    <source>
        <strain evidence="6 7">FT127W</strain>
    </source>
</reference>
<dbReference type="Proteomes" id="UP000450676">
    <property type="component" value="Unassembled WGS sequence"/>
</dbReference>
<dbReference type="RefSeq" id="WP_161074602.1">
    <property type="nucleotide sequence ID" value="NZ_CP086370.1"/>
</dbReference>
<proteinExistence type="inferred from homology"/>
<evidence type="ECO:0000259" key="5">
    <source>
        <dbReference type="PROSITE" id="PS50931"/>
    </source>
</evidence>
<dbReference type="FunFam" id="1.10.10.10:FF:000001">
    <property type="entry name" value="LysR family transcriptional regulator"/>
    <property type="match status" value="1"/>
</dbReference>
<dbReference type="InterPro" id="IPR036388">
    <property type="entry name" value="WH-like_DNA-bd_sf"/>
</dbReference>
<dbReference type="PROSITE" id="PS50931">
    <property type="entry name" value="HTH_LYSR"/>
    <property type="match status" value="1"/>
</dbReference>
<dbReference type="Pfam" id="PF00126">
    <property type="entry name" value="HTH_1"/>
    <property type="match status" value="1"/>
</dbReference>
<dbReference type="InterPro" id="IPR058163">
    <property type="entry name" value="LysR-type_TF_proteobact-type"/>
</dbReference>
<dbReference type="EMBL" id="WWCU01000035">
    <property type="protein sequence ID" value="MYN10310.1"/>
    <property type="molecule type" value="Genomic_DNA"/>
</dbReference>
<evidence type="ECO:0000256" key="1">
    <source>
        <dbReference type="ARBA" id="ARBA00009437"/>
    </source>
</evidence>
<dbReference type="SUPFAM" id="SSF53850">
    <property type="entry name" value="Periplasmic binding protein-like II"/>
    <property type="match status" value="1"/>
</dbReference>
<dbReference type="InterPro" id="IPR000847">
    <property type="entry name" value="LysR_HTH_N"/>
</dbReference>
<dbReference type="SUPFAM" id="SSF46785">
    <property type="entry name" value="Winged helix' DNA-binding domain"/>
    <property type="match status" value="1"/>
</dbReference>
<dbReference type="Gene3D" id="3.40.190.290">
    <property type="match status" value="1"/>
</dbReference>
<dbReference type="PANTHER" id="PTHR30537:SF5">
    <property type="entry name" value="HTH-TYPE TRANSCRIPTIONAL ACTIVATOR TTDR-RELATED"/>
    <property type="match status" value="1"/>
</dbReference>
<dbReference type="PANTHER" id="PTHR30537">
    <property type="entry name" value="HTH-TYPE TRANSCRIPTIONAL REGULATOR"/>
    <property type="match status" value="1"/>
</dbReference>
<dbReference type="InterPro" id="IPR036390">
    <property type="entry name" value="WH_DNA-bd_sf"/>
</dbReference>
<comment type="similarity">
    <text evidence="1">Belongs to the LysR transcriptional regulatory family.</text>
</comment>
<gene>
    <name evidence="6" type="ORF">GTP77_23585</name>
</gene>
<protein>
    <submittedName>
        <fullName evidence="6">LysR family transcriptional regulator</fullName>
    </submittedName>
</protein>
<dbReference type="CDD" id="cd08479">
    <property type="entry name" value="PBP2_CrgA_like_9"/>
    <property type="match status" value="1"/>
</dbReference>
<sequence>MNNQPLLADLRLFSTLVRERGFAAAARSLGVSNAYVSKRIALLEQSLQVKLLHRTTRSVAVTEQGGVVLQWALRILEDVDQMRDAVSSGQSAPSGLLRICTSSGFGRNRVAPAISALALRYPALEVQLELLDRPVDLIGEGFHLDIRVGEAHEPHLMARRIAANQRVLCAAPSYLARHGAPATLAELAQHRCIVIRERDQDVGRWLLAGPDGVEAVKVAGALSANNGEIVHQWALDGHGIILRSVWDVGPALARGELQRVLPAYAQPADVWAVFASRLSTSAKVRVCVEFIEQWLAREAAQASVSSSSTLAERIQVTRG</sequence>
<keyword evidence="2" id="KW-0805">Transcription regulation</keyword>
<keyword evidence="3" id="KW-0238">DNA-binding</keyword>
<keyword evidence="4" id="KW-0804">Transcription</keyword>
<evidence type="ECO:0000256" key="3">
    <source>
        <dbReference type="ARBA" id="ARBA00023125"/>
    </source>
</evidence>
<dbReference type="FunFam" id="3.40.190.290:FF:000001">
    <property type="entry name" value="Transcriptional regulator, LysR family"/>
    <property type="match status" value="1"/>
</dbReference>
<evidence type="ECO:0000256" key="2">
    <source>
        <dbReference type="ARBA" id="ARBA00023015"/>
    </source>
</evidence>
<evidence type="ECO:0000313" key="7">
    <source>
        <dbReference type="Proteomes" id="UP000450676"/>
    </source>
</evidence>
<keyword evidence="7" id="KW-1185">Reference proteome</keyword>
<dbReference type="GO" id="GO:0043565">
    <property type="term" value="F:sequence-specific DNA binding"/>
    <property type="evidence" value="ECO:0007669"/>
    <property type="project" value="TreeGrafter"/>
</dbReference>
<dbReference type="GO" id="GO:0003700">
    <property type="term" value="F:DNA-binding transcription factor activity"/>
    <property type="evidence" value="ECO:0007669"/>
    <property type="project" value="InterPro"/>
</dbReference>
<comment type="caution">
    <text evidence="6">The sequence shown here is derived from an EMBL/GenBank/DDBJ whole genome shotgun (WGS) entry which is preliminary data.</text>
</comment>
<evidence type="ECO:0000256" key="4">
    <source>
        <dbReference type="ARBA" id="ARBA00023163"/>
    </source>
</evidence>
<dbReference type="AlphaFoldDB" id="A0A7X4HHN8"/>
<dbReference type="GO" id="GO:0006351">
    <property type="term" value="P:DNA-templated transcription"/>
    <property type="evidence" value="ECO:0007669"/>
    <property type="project" value="TreeGrafter"/>
</dbReference>
<evidence type="ECO:0000313" key="6">
    <source>
        <dbReference type="EMBL" id="MYN10310.1"/>
    </source>
</evidence>
<organism evidence="6 7">
    <name type="scientific">Pseudoduganella aquatica</name>
    <dbReference type="NCBI Taxonomy" id="2660641"/>
    <lineage>
        <taxon>Bacteria</taxon>
        <taxon>Pseudomonadati</taxon>
        <taxon>Pseudomonadota</taxon>
        <taxon>Betaproteobacteria</taxon>
        <taxon>Burkholderiales</taxon>
        <taxon>Oxalobacteraceae</taxon>
        <taxon>Telluria group</taxon>
        <taxon>Pseudoduganella</taxon>
    </lineage>
</organism>